<dbReference type="Proteomes" id="UP000004509">
    <property type="component" value="Unassembled WGS sequence"/>
</dbReference>
<dbReference type="GO" id="GO:0072344">
    <property type="term" value="P:rescue of stalled ribosome"/>
    <property type="evidence" value="ECO:0007669"/>
    <property type="project" value="TreeGrafter"/>
</dbReference>
<evidence type="ECO:0000313" key="5">
    <source>
        <dbReference type="Proteomes" id="UP000004509"/>
    </source>
</evidence>
<dbReference type="RefSeq" id="WP_006189336.1">
    <property type="nucleotide sequence ID" value="NZ_ACYH01000049.1"/>
</dbReference>
<feature type="coiled-coil region" evidence="1">
    <location>
        <begin position="325"/>
        <end position="352"/>
    </location>
</feature>
<evidence type="ECO:0000256" key="1">
    <source>
        <dbReference type="SAM" id="Coils"/>
    </source>
</evidence>
<feature type="region of interest" description="Disordered" evidence="2">
    <location>
        <begin position="139"/>
        <end position="169"/>
    </location>
</feature>
<dbReference type="GO" id="GO:0043023">
    <property type="term" value="F:ribosomal large subunit binding"/>
    <property type="evidence" value="ECO:0007669"/>
    <property type="project" value="TreeGrafter"/>
</dbReference>
<name>C8PRW9_9SPIR</name>
<evidence type="ECO:0000259" key="3">
    <source>
        <dbReference type="Pfam" id="PF05670"/>
    </source>
</evidence>
<dbReference type="OrthoDB" id="9766163at2"/>
<dbReference type="GO" id="GO:1990112">
    <property type="term" value="C:RQC complex"/>
    <property type="evidence" value="ECO:0007669"/>
    <property type="project" value="TreeGrafter"/>
</dbReference>
<comment type="caution">
    <text evidence="4">The sequence shown here is derived from an EMBL/GenBank/DDBJ whole genome shotgun (WGS) entry which is preliminary data.</text>
</comment>
<keyword evidence="1" id="KW-0175">Coiled coil</keyword>
<dbReference type="Pfam" id="PF05833">
    <property type="entry name" value="NFACT_N"/>
    <property type="match status" value="2"/>
</dbReference>
<sequence>MSLNCAEIDKILEELDLEGSYIQKVVQSSYSVMVLHLYKTRPTALLICLEPGACRLHETTRKIPKFDKPLRFMELLRSRLRGAKITEAVQLNSDRIVRLSLEAASGALHLYIRLWSGAANMILVDNGVIVDAFYRRPSRGEVSGEPWKSLPREAEAASPGTPAAGTAPADVSATVAGTPSAAVSATAADKAGKPAKTYTVRSYDTSKTFNEAIDEWYARQAPVLSLEALHEEAERFYGLKIEKISRALEKLEAKKHSFLQADTLKHQGDLLLANLYRIPQGASSVELEDYDADNRIIRIALDPQKTGQENAAGYYERYKKAVSGLEALTDDIEASKRVLAALNEELAKLRVEENPYIIEKILHKRKIPAQRKQAAQEKERPGLTFYHDGWILYVGRTAAENDELLRHHVRGRDMWLHVRDYSGGYVFIKNKNGKTVPLPVLIAAGNLAVFYSKARRNGQADLYYTAVKDLRRAKNAPKGTVLPSNEKNLSIKLDPAVLKQLEQSRGESLF</sequence>
<organism evidence="4 5">
    <name type="scientific">Treponema vincentii ATCC 35580</name>
    <dbReference type="NCBI Taxonomy" id="596324"/>
    <lineage>
        <taxon>Bacteria</taxon>
        <taxon>Pseudomonadati</taxon>
        <taxon>Spirochaetota</taxon>
        <taxon>Spirochaetia</taxon>
        <taxon>Spirochaetales</taxon>
        <taxon>Treponemataceae</taxon>
        <taxon>Treponema</taxon>
    </lineage>
</organism>
<feature type="compositionally biased region" description="Low complexity" evidence="2">
    <location>
        <begin position="156"/>
        <end position="169"/>
    </location>
</feature>
<dbReference type="PANTHER" id="PTHR15239:SF6">
    <property type="entry name" value="RIBOSOME QUALITY CONTROL COMPLEX SUBUNIT NEMF"/>
    <property type="match status" value="1"/>
</dbReference>
<protein>
    <submittedName>
        <fullName evidence="4">Fibronectin-binding protein A domain protein</fullName>
    </submittedName>
</protein>
<accession>C8PRW9</accession>
<feature type="domain" description="NFACT RNA-binding" evidence="3">
    <location>
        <begin position="387"/>
        <end position="482"/>
    </location>
</feature>
<proteinExistence type="predicted"/>
<evidence type="ECO:0000256" key="2">
    <source>
        <dbReference type="SAM" id="MobiDB-lite"/>
    </source>
</evidence>
<dbReference type="PANTHER" id="PTHR15239">
    <property type="entry name" value="NUCLEAR EXPORT MEDIATOR FACTOR NEMF"/>
    <property type="match status" value="1"/>
</dbReference>
<dbReference type="Pfam" id="PF05670">
    <property type="entry name" value="NFACT-R_1"/>
    <property type="match status" value="1"/>
</dbReference>
<dbReference type="InterPro" id="IPR051608">
    <property type="entry name" value="RQC_Subunit_NEMF"/>
</dbReference>
<dbReference type="AlphaFoldDB" id="C8PRW9"/>
<dbReference type="Gene3D" id="2.30.310.10">
    <property type="entry name" value="ibrinogen binding protein from staphylococcus aureus domain"/>
    <property type="match status" value="1"/>
</dbReference>
<reference evidence="4 5" key="1">
    <citation type="submission" date="2009-07" db="EMBL/GenBank/DDBJ databases">
        <authorList>
            <person name="Madupu R."/>
            <person name="Sebastian Y."/>
            <person name="Durkin A.S."/>
            <person name="Torralba M."/>
            <person name="Methe B."/>
            <person name="Sutton G.G."/>
            <person name="Strausberg R.L."/>
            <person name="Nelson K.E."/>
        </authorList>
    </citation>
    <scope>NUCLEOTIDE SEQUENCE [LARGE SCALE GENOMIC DNA]</scope>
    <source>
        <strain evidence="4 5">ATCC 35580</strain>
    </source>
</reference>
<gene>
    <name evidence="4" type="primary">FbpA</name>
    <name evidence="4" type="ORF">TREVI0001_1133</name>
</gene>
<dbReference type="STRING" id="596324.TREVI0001_1133"/>
<dbReference type="eggNOG" id="COG1293">
    <property type="taxonomic scope" value="Bacteria"/>
</dbReference>
<dbReference type="InterPro" id="IPR008532">
    <property type="entry name" value="NFACT_RNA-bd"/>
</dbReference>
<dbReference type="EMBL" id="ACYH01000049">
    <property type="protein sequence ID" value="EEV19639.1"/>
    <property type="molecule type" value="Genomic_DNA"/>
</dbReference>
<dbReference type="GO" id="GO:0000049">
    <property type="term" value="F:tRNA binding"/>
    <property type="evidence" value="ECO:0007669"/>
    <property type="project" value="TreeGrafter"/>
</dbReference>
<evidence type="ECO:0000313" key="4">
    <source>
        <dbReference type="EMBL" id="EEV19639.1"/>
    </source>
</evidence>